<keyword evidence="8" id="KW-1185">Reference proteome</keyword>
<accession>I4CB69</accession>
<dbReference type="STRING" id="706587.Desti_4173"/>
<dbReference type="Pfam" id="PF00535">
    <property type="entry name" value="Glycos_transf_2"/>
    <property type="match status" value="1"/>
</dbReference>
<dbReference type="InterPro" id="IPR029044">
    <property type="entry name" value="Nucleotide-diphossugar_trans"/>
</dbReference>
<reference evidence="8" key="1">
    <citation type="submission" date="2012-06" db="EMBL/GenBank/DDBJ databases">
        <title>Complete sequence of chromosome of Desulfomonile tiedjei DSM 6799.</title>
        <authorList>
            <person name="Lucas S."/>
            <person name="Copeland A."/>
            <person name="Lapidus A."/>
            <person name="Glavina del Rio T."/>
            <person name="Dalin E."/>
            <person name="Tice H."/>
            <person name="Bruce D."/>
            <person name="Goodwin L."/>
            <person name="Pitluck S."/>
            <person name="Peters L."/>
            <person name="Ovchinnikova G."/>
            <person name="Zeytun A."/>
            <person name="Lu M."/>
            <person name="Kyrpides N."/>
            <person name="Mavromatis K."/>
            <person name="Ivanova N."/>
            <person name="Brettin T."/>
            <person name="Detter J.C."/>
            <person name="Han C."/>
            <person name="Larimer F."/>
            <person name="Land M."/>
            <person name="Hauser L."/>
            <person name="Markowitz V."/>
            <person name="Cheng J.-F."/>
            <person name="Hugenholtz P."/>
            <person name="Woyke T."/>
            <person name="Wu D."/>
            <person name="Spring S."/>
            <person name="Schroeder M."/>
            <person name="Brambilla E."/>
            <person name="Klenk H.-P."/>
            <person name="Eisen J.A."/>
        </authorList>
    </citation>
    <scope>NUCLEOTIDE SEQUENCE [LARGE SCALE GENOMIC DNA]</scope>
    <source>
        <strain evidence="8">ATCC 49306 / DSM 6799 / DCB-1</strain>
    </source>
</reference>
<comment type="similarity">
    <text evidence="2">Belongs to the glycosyltransferase 2 family.</text>
</comment>
<evidence type="ECO:0000256" key="4">
    <source>
        <dbReference type="ARBA" id="ARBA00022679"/>
    </source>
</evidence>
<proteinExistence type="inferred from homology"/>
<dbReference type="AlphaFoldDB" id="I4CB69"/>
<dbReference type="eggNOG" id="COG1215">
    <property type="taxonomic scope" value="Bacteria"/>
</dbReference>
<keyword evidence="5" id="KW-0460">Magnesium</keyword>
<evidence type="ECO:0000256" key="3">
    <source>
        <dbReference type="ARBA" id="ARBA00022676"/>
    </source>
</evidence>
<dbReference type="EC" id="2.4.1.268" evidence="7"/>
<protein>
    <submittedName>
        <fullName evidence="7">Glycosyl transferase</fullName>
        <ecNumber evidence="7">2.4.1.268</ecNumber>
    </submittedName>
</protein>
<dbReference type="Proteomes" id="UP000006055">
    <property type="component" value="Chromosome"/>
</dbReference>
<dbReference type="PANTHER" id="PTHR48090">
    <property type="entry name" value="UNDECAPRENYL-PHOSPHATE 4-DEOXY-4-FORMAMIDO-L-ARABINOSE TRANSFERASE-RELATED"/>
    <property type="match status" value="1"/>
</dbReference>
<keyword evidence="4 7" id="KW-0808">Transferase</keyword>
<dbReference type="RefSeq" id="WP_014811932.1">
    <property type="nucleotide sequence ID" value="NC_018025.1"/>
</dbReference>
<dbReference type="Gene3D" id="3.90.550.10">
    <property type="entry name" value="Spore Coat Polysaccharide Biosynthesis Protein SpsA, Chain A"/>
    <property type="match status" value="1"/>
</dbReference>
<evidence type="ECO:0000256" key="2">
    <source>
        <dbReference type="ARBA" id="ARBA00006739"/>
    </source>
</evidence>
<gene>
    <name evidence="7" type="ordered locus">Desti_4173</name>
</gene>
<organism evidence="7 8">
    <name type="scientific">Desulfomonile tiedjei (strain ATCC 49306 / DSM 6799 / DCB-1)</name>
    <dbReference type="NCBI Taxonomy" id="706587"/>
    <lineage>
        <taxon>Bacteria</taxon>
        <taxon>Pseudomonadati</taxon>
        <taxon>Thermodesulfobacteriota</taxon>
        <taxon>Desulfomonilia</taxon>
        <taxon>Desulfomonilales</taxon>
        <taxon>Desulfomonilaceae</taxon>
        <taxon>Desulfomonile</taxon>
    </lineage>
</organism>
<dbReference type="PANTHER" id="PTHR48090:SF10">
    <property type="entry name" value="GLUCOSYL-3-PHOSPHOGLYCERATE SYNTHASE"/>
    <property type="match status" value="1"/>
</dbReference>
<evidence type="ECO:0000256" key="5">
    <source>
        <dbReference type="ARBA" id="ARBA00022842"/>
    </source>
</evidence>
<name>I4CB69_DESTA</name>
<dbReference type="InterPro" id="IPR001173">
    <property type="entry name" value="Glyco_trans_2-like"/>
</dbReference>
<dbReference type="InterPro" id="IPR050256">
    <property type="entry name" value="Glycosyltransferase_2"/>
</dbReference>
<dbReference type="GO" id="GO:0016757">
    <property type="term" value="F:glycosyltransferase activity"/>
    <property type="evidence" value="ECO:0007669"/>
    <property type="project" value="UniProtKB-KW"/>
</dbReference>
<dbReference type="KEGG" id="dti:Desti_4173"/>
<dbReference type="SUPFAM" id="SSF53448">
    <property type="entry name" value="Nucleotide-diphospho-sugar transferases"/>
    <property type="match status" value="1"/>
</dbReference>
<keyword evidence="3 7" id="KW-0328">Glycosyltransferase</keyword>
<evidence type="ECO:0000313" key="8">
    <source>
        <dbReference type="Proteomes" id="UP000006055"/>
    </source>
</evidence>
<dbReference type="OrthoDB" id="9759709at2"/>
<feature type="domain" description="Glycosyltransferase 2-like" evidence="6">
    <location>
        <begin position="25"/>
        <end position="191"/>
    </location>
</feature>
<dbReference type="EMBL" id="CP003360">
    <property type="protein sequence ID" value="AFM26810.1"/>
    <property type="molecule type" value="Genomic_DNA"/>
</dbReference>
<evidence type="ECO:0000313" key="7">
    <source>
        <dbReference type="EMBL" id="AFM26810.1"/>
    </source>
</evidence>
<evidence type="ECO:0000259" key="6">
    <source>
        <dbReference type="Pfam" id="PF00535"/>
    </source>
</evidence>
<comment type="cofactor">
    <cofactor evidence="1">
        <name>Mg(2+)</name>
        <dbReference type="ChEBI" id="CHEBI:18420"/>
    </cofactor>
</comment>
<sequence>MKFSSALRPYVIKRVEELERADLVVGIPCFNNEKTIAHVVQMVSHGLKEYYPQLRAVIIISDGGSTDDTRDVAKEFQLKPWQEKIVGIYRGIPGKGTALRMVLQSAHMLNARACMVVDADLRSISNRWIQALLDPVLSHDFDFVAPIYTRYKYDGTITNNIVYNLCQAVFGKKIRQPIGGDFAFSNRLVQFYVQQDVWETDVARFGIDIWLTIQAIMYEFRICQSHLGRKIHDAKDPSEHLGPMFRQVVSTLFALMEQTERSWHNKTGAEQIPVFGEMSTDEPDPIPVNLAKLVHSFKMGLDHFGSLWEQIFCEDCFAAIKTAARMDVSKFRLPQDTWVRVLYELAGTYHNWPSNRRRLIDLMTPLYYGRVASFVNETKDMTSLEAERLVEEQAAFFVDAKDYLIQAWDNPRTCSRDFLAEAEEL</sequence>
<evidence type="ECO:0000256" key="1">
    <source>
        <dbReference type="ARBA" id="ARBA00001946"/>
    </source>
</evidence>
<dbReference type="HOGENOM" id="CLU_052035_0_0_7"/>